<evidence type="ECO:0000313" key="3">
    <source>
        <dbReference type="Proteomes" id="UP000031675"/>
    </source>
</evidence>
<reference evidence="3" key="1">
    <citation type="journal article" date="2015" name="Chem. Biol.">
        <title>Structure, bioactivity, and resistance mechanism of streptomonomicin, an unusual lasso Peptide from an understudied halophilic actinomycete.</title>
        <authorList>
            <person name="Metelev M."/>
            <person name="Tietz J.I."/>
            <person name="Melby J.O."/>
            <person name="Blair P.M."/>
            <person name="Zhu L."/>
            <person name="Livnat I."/>
            <person name="Severinov K."/>
            <person name="Mitchell D.A."/>
        </authorList>
    </citation>
    <scope>NUCLEOTIDE SEQUENCE [LARGE SCALE GENOMIC DNA]</scope>
    <source>
        <strain evidence="3">YIM 90003</strain>
    </source>
</reference>
<organism evidence="2 3">
    <name type="scientific">Streptomonospora alba</name>
    <dbReference type="NCBI Taxonomy" id="183763"/>
    <lineage>
        <taxon>Bacteria</taxon>
        <taxon>Bacillati</taxon>
        <taxon>Actinomycetota</taxon>
        <taxon>Actinomycetes</taxon>
        <taxon>Streptosporangiales</taxon>
        <taxon>Nocardiopsidaceae</taxon>
        <taxon>Streptomonospora</taxon>
    </lineage>
</organism>
<evidence type="ECO:0000256" key="1">
    <source>
        <dbReference type="SAM" id="MobiDB-lite"/>
    </source>
</evidence>
<sequence length="86" mass="8740">MVASTTAVEGTPSRTPSGVAWVSTTLPSPSPSMMCMATVRGSGQLNAARTGTPHRPATLKATSATIRSGSASLPDAVSVTRRPTKE</sequence>
<comment type="caution">
    <text evidence="2">The sequence shown here is derived from an EMBL/GenBank/DDBJ whole genome shotgun (WGS) entry which is preliminary data.</text>
</comment>
<dbReference type="Proteomes" id="UP000031675">
    <property type="component" value="Unassembled WGS sequence"/>
</dbReference>
<accession>A0A0C2JSL6</accession>
<dbReference type="EMBL" id="JROO01000008">
    <property type="protein sequence ID" value="KIH99832.1"/>
    <property type="molecule type" value="Genomic_DNA"/>
</dbReference>
<feature type="region of interest" description="Disordered" evidence="1">
    <location>
        <begin position="1"/>
        <end position="21"/>
    </location>
</feature>
<feature type="region of interest" description="Disordered" evidence="1">
    <location>
        <begin position="67"/>
        <end position="86"/>
    </location>
</feature>
<keyword evidence="3" id="KW-1185">Reference proteome</keyword>
<dbReference type="AlphaFoldDB" id="A0A0C2JSL6"/>
<name>A0A0C2JSL6_9ACTN</name>
<evidence type="ECO:0000313" key="2">
    <source>
        <dbReference type="EMBL" id="KIH99832.1"/>
    </source>
</evidence>
<protein>
    <submittedName>
        <fullName evidence="2">Uncharacterized protein</fullName>
    </submittedName>
</protein>
<proteinExistence type="predicted"/>
<gene>
    <name evidence="2" type="ORF">LP52_04795</name>
</gene>